<dbReference type="OrthoDB" id="7845843at2"/>
<feature type="binding site" evidence="10">
    <location>
        <position position="139"/>
    </location>
    <ligand>
        <name>Mg(2+)</name>
        <dbReference type="ChEBI" id="CHEBI:18420"/>
        <label>2</label>
    </ligand>
</feature>
<dbReference type="GO" id="GO:0003676">
    <property type="term" value="F:nucleic acid binding"/>
    <property type="evidence" value="ECO:0007669"/>
    <property type="project" value="InterPro"/>
</dbReference>
<evidence type="ECO:0000256" key="9">
    <source>
        <dbReference type="ARBA" id="ARBA00022842"/>
    </source>
</evidence>
<dbReference type="InterPro" id="IPR022892">
    <property type="entry name" value="RNaseHI"/>
</dbReference>
<keyword evidence="6 10" id="KW-0479">Metal-binding</keyword>
<keyword evidence="5 10" id="KW-0540">Nuclease</keyword>
<dbReference type="AlphaFoldDB" id="A0A660C8A7"/>
<feature type="compositionally biased region" description="Low complexity" evidence="11">
    <location>
        <begin position="171"/>
        <end position="186"/>
    </location>
</feature>
<dbReference type="Pfam" id="PF00075">
    <property type="entry name" value="RNase_H"/>
    <property type="match status" value="1"/>
</dbReference>
<feature type="binding site" evidence="10">
    <location>
        <position position="10"/>
    </location>
    <ligand>
        <name>Mg(2+)</name>
        <dbReference type="ChEBI" id="CHEBI:18420"/>
        <label>2</label>
    </ligand>
</feature>
<protein>
    <recommendedName>
        <fullName evidence="4 10">Ribonuclease H</fullName>
        <shortName evidence="10">RNase H</shortName>
        <ecNumber evidence="4 10">3.1.26.4</ecNumber>
    </recommendedName>
</protein>
<dbReference type="GO" id="GO:0005737">
    <property type="term" value="C:cytoplasm"/>
    <property type="evidence" value="ECO:0007669"/>
    <property type="project" value="UniProtKB-SubCell"/>
</dbReference>
<dbReference type="InterPro" id="IPR002156">
    <property type="entry name" value="RNaseH_domain"/>
</dbReference>
<keyword evidence="10" id="KW-0963">Cytoplasm</keyword>
<evidence type="ECO:0000256" key="11">
    <source>
        <dbReference type="SAM" id="MobiDB-lite"/>
    </source>
</evidence>
<dbReference type="PROSITE" id="PS50879">
    <property type="entry name" value="RNASE_H_1"/>
    <property type="match status" value="1"/>
</dbReference>
<dbReference type="PANTHER" id="PTHR10642">
    <property type="entry name" value="RIBONUCLEASE H1"/>
    <property type="match status" value="1"/>
</dbReference>
<dbReference type="Gene3D" id="3.30.420.10">
    <property type="entry name" value="Ribonuclease H-like superfamily/Ribonuclease H"/>
    <property type="match status" value="1"/>
</dbReference>
<comment type="cofactor">
    <cofactor evidence="10">
        <name>Mg(2+)</name>
        <dbReference type="ChEBI" id="CHEBI:18420"/>
    </cofactor>
    <text evidence="10">Binds 1 Mg(2+) ion per subunit. May bind a second metal ion at a regulatory site, or after substrate binding.</text>
</comment>
<dbReference type="GO" id="GO:0043137">
    <property type="term" value="P:DNA replication, removal of RNA primer"/>
    <property type="evidence" value="ECO:0007669"/>
    <property type="project" value="TreeGrafter"/>
</dbReference>
<comment type="subunit">
    <text evidence="3 10">Monomer.</text>
</comment>
<keyword evidence="9 10" id="KW-0460">Magnesium</keyword>
<evidence type="ECO:0000313" key="14">
    <source>
        <dbReference type="Proteomes" id="UP000317303"/>
    </source>
</evidence>
<comment type="catalytic activity">
    <reaction evidence="1 10">
        <text>Endonucleolytic cleavage to 5'-phosphomonoester.</text>
        <dbReference type="EC" id="3.1.26.4"/>
    </reaction>
</comment>
<sequence length="245" mass="25680">MAGLVIAATDGAAQPNPGPAGWAWIIGDDQGRRPVRGASGYLGSSTNNVGELTAVEQLLQATDPAVPLEVRIDSQYAMNAVTTWLPNQRRRGYRTAAGKPIANRELIVRIDELLTGRSVRFVYVRAHQVDGDPLNAAADHAAQDAVRSRRGWDWTGEELAALAVLSTSPPAAAARTSAPPRAAQRAGTGRCAATTKAGKPCPIDPRPSGWCHVHDPAVQCGAVTAKGRPCTVATGGGRCAQHRTS</sequence>
<evidence type="ECO:0000313" key="13">
    <source>
        <dbReference type="EMBL" id="TWH15963.1"/>
    </source>
</evidence>
<evidence type="ECO:0000259" key="12">
    <source>
        <dbReference type="PROSITE" id="PS50879"/>
    </source>
</evidence>
<dbReference type="InterPro" id="IPR012337">
    <property type="entry name" value="RNaseH-like_sf"/>
</dbReference>
<comment type="similarity">
    <text evidence="2 10">Belongs to the RNase H family.</text>
</comment>
<dbReference type="EMBL" id="VLJV01000002">
    <property type="protein sequence ID" value="TWH15963.1"/>
    <property type="molecule type" value="Genomic_DNA"/>
</dbReference>
<evidence type="ECO:0000256" key="2">
    <source>
        <dbReference type="ARBA" id="ARBA00005300"/>
    </source>
</evidence>
<dbReference type="HAMAP" id="MF_00042">
    <property type="entry name" value="RNase_H"/>
    <property type="match status" value="1"/>
</dbReference>
<feature type="region of interest" description="Disordered" evidence="11">
    <location>
        <begin position="171"/>
        <end position="197"/>
    </location>
</feature>
<dbReference type="Proteomes" id="UP000317303">
    <property type="component" value="Unassembled WGS sequence"/>
</dbReference>
<dbReference type="CDD" id="cd09278">
    <property type="entry name" value="RNase_HI_prokaryote_like"/>
    <property type="match status" value="1"/>
</dbReference>
<dbReference type="InterPro" id="IPR036397">
    <property type="entry name" value="RNaseH_sf"/>
</dbReference>
<comment type="function">
    <text evidence="10">Endonuclease that specifically degrades the RNA of RNA-DNA hybrids.</text>
</comment>
<keyword evidence="14" id="KW-1185">Reference proteome</keyword>
<dbReference type="GO" id="GO:0000287">
    <property type="term" value="F:magnesium ion binding"/>
    <property type="evidence" value="ECO:0007669"/>
    <property type="project" value="UniProtKB-UniRule"/>
</dbReference>
<dbReference type="EC" id="3.1.26.4" evidence="4 10"/>
<evidence type="ECO:0000256" key="8">
    <source>
        <dbReference type="ARBA" id="ARBA00022801"/>
    </source>
</evidence>
<evidence type="ECO:0000256" key="5">
    <source>
        <dbReference type="ARBA" id="ARBA00022722"/>
    </source>
</evidence>
<feature type="binding site" evidence="10">
    <location>
        <position position="10"/>
    </location>
    <ligand>
        <name>Mg(2+)</name>
        <dbReference type="ChEBI" id="CHEBI:18420"/>
        <label>1</label>
    </ligand>
</feature>
<comment type="subcellular location">
    <subcellularLocation>
        <location evidence="10">Cytoplasm</location>
    </subcellularLocation>
</comment>
<dbReference type="PANTHER" id="PTHR10642:SF26">
    <property type="entry name" value="RIBONUCLEASE H1"/>
    <property type="match status" value="1"/>
</dbReference>
<dbReference type="RefSeq" id="WP_145600910.1">
    <property type="nucleotide sequence ID" value="NZ_JOIJ01000025.1"/>
</dbReference>
<comment type="caution">
    <text evidence="13">The sequence shown here is derived from an EMBL/GenBank/DDBJ whole genome shotgun (WGS) entry which is preliminary data.</text>
</comment>
<accession>A0A660C8A7</accession>
<evidence type="ECO:0000256" key="1">
    <source>
        <dbReference type="ARBA" id="ARBA00000077"/>
    </source>
</evidence>
<evidence type="ECO:0000256" key="7">
    <source>
        <dbReference type="ARBA" id="ARBA00022759"/>
    </source>
</evidence>
<gene>
    <name evidence="10" type="primary">rnhA</name>
    <name evidence="13" type="ORF">JD82_04951</name>
</gene>
<feature type="binding site" evidence="10">
    <location>
        <position position="51"/>
    </location>
    <ligand>
        <name>Mg(2+)</name>
        <dbReference type="ChEBI" id="CHEBI:18420"/>
        <label>1</label>
    </ligand>
</feature>
<reference evidence="13 14" key="1">
    <citation type="submission" date="2019-07" db="EMBL/GenBank/DDBJ databases">
        <title>R&amp;d 2014.</title>
        <authorList>
            <person name="Klenk H.-P."/>
        </authorList>
    </citation>
    <scope>NUCLEOTIDE SEQUENCE [LARGE SCALE GENOMIC DNA]</scope>
    <source>
        <strain evidence="13 14">DSM 43194</strain>
    </source>
</reference>
<evidence type="ECO:0000256" key="6">
    <source>
        <dbReference type="ARBA" id="ARBA00022723"/>
    </source>
</evidence>
<feature type="binding site" evidence="10">
    <location>
        <position position="73"/>
    </location>
    <ligand>
        <name>Mg(2+)</name>
        <dbReference type="ChEBI" id="CHEBI:18420"/>
        <label>1</label>
    </ligand>
</feature>
<keyword evidence="7 10" id="KW-0255">Endonuclease</keyword>
<proteinExistence type="inferred from homology"/>
<name>A0A660C8A7_9PSEU</name>
<evidence type="ECO:0000256" key="4">
    <source>
        <dbReference type="ARBA" id="ARBA00012180"/>
    </source>
</evidence>
<dbReference type="SUPFAM" id="SSF53098">
    <property type="entry name" value="Ribonuclease H-like"/>
    <property type="match status" value="1"/>
</dbReference>
<evidence type="ECO:0000256" key="3">
    <source>
        <dbReference type="ARBA" id="ARBA00011245"/>
    </source>
</evidence>
<keyword evidence="8 10" id="KW-0378">Hydrolase</keyword>
<dbReference type="GO" id="GO:0004523">
    <property type="term" value="F:RNA-DNA hybrid ribonuclease activity"/>
    <property type="evidence" value="ECO:0007669"/>
    <property type="project" value="UniProtKB-UniRule"/>
</dbReference>
<dbReference type="InterPro" id="IPR050092">
    <property type="entry name" value="RNase_H"/>
</dbReference>
<organism evidence="13 14">
    <name type="scientific">Prauserella rugosa</name>
    <dbReference type="NCBI Taxonomy" id="43354"/>
    <lineage>
        <taxon>Bacteria</taxon>
        <taxon>Bacillati</taxon>
        <taxon>Actinomycetota</taxon>
        <taxon>Actinomycetes</taxon>
        <taxon>Pseudonocardiales</taxon>
        <taxon>Pseudonocardiaceae</taxon>
        <taxon>Prauserella</taxon>
    </lineage>
</organism>
<feature type="domain" description="RNase H type-1" evidence="12">
    <location>
        <begin position="1"/>
        <end position="147"/>
    </location>
</feature>
<evidence type="ECO:0000256" key="10">
    <source>
        <dbReference type="HAMAP-Rule" id="MF_00042"/>
    </source>
</evidence>